<feature type="transmembrane region" description="Helical" evidence="1">
    <location>
        <begin position="67"/>
        <end position="87"/>
    </location>
</feature>
<evidence type="ECO:0000313" key="2">
    <source>
        <dbReference type="EMBL" id="RUO73849.1"/>
    </source>
</evidence>
<keyword evidence="1" id="KW-0472">Membrane</keyword>
<feature type="transmembrane region" description="Helical" evidence="1">
    <location>
        <begin position="40"/>
        <end position="61"/>
    </location>
</feature>
<comment type="caution">
    <text evidence="2">The sequence shown here is derived from an EMBL/GenBank/DDBJ whole genome shotgun (WGS) entry which is preliminary data.</text>
</comment>
<keyword evidence="3" id="KW-1185">Reference proteome</keyword>
<gene>
    <name evidence="2" type="ORF">CWI80_00325</name>
</gene>
<organism evidence="2 3">
    <name type="scientific">Pseudidiomarina sediminum</name>
    <dbReference type="NCBI Taxonomy" id="431675"/>
    <lineage>
        <taxon>Bacteria</taxon>
        <taxon>Pseudomonadati</taxon>
        <taxon>Pseudomonadota</taxon>
        <taxon>Gammaproteobacteria</taxon>
        <taxon>Alteromonadales</taxon>
        <taxon>Idiomarinaceae</taxon>
        <taxon>Pseudidiomarina</taxon>
    </lineage>
</organism>
<dbReference type="Proteomes" id="UP000287022">
    <property type="component" value="Unassembled WGS sequence"/>
</dbReference>
<dbReference type="RefSeq" id="WP_026862273.1">
    <property type="nucleotide sequence ID" value="NZ_PIQE01000001.1"/>
</dbReference>
<keyword evidence="1" id="KW-0812">Transmembrane</keyword>
<feature type="transmembrane region" description="Helical" evidence="1">
    <location>
        <begin position="6"/>
        <end position="28"/>
    </location>
</feature>
<accession>A0A432Z7P9</accession>
<evidence type="ECO:0000256" key="1">
    <source>
        <dbReference type="SAM" id="Phobius"/>
    </source>
</evidence>
<evidence type="ECO:0000313" key="3">
    <source>
        <dbReference type="Proteomes" id="UP000287022"/>
    </source>
</evidence>
<reference evidence="3" key="1">
    <citation type="journal article" date="2018" name="Front. Microbiol.">
        <title>Genome-Based Analysis Reveals the Taxonomy and Diversity of the Family Idiomarinaceae.</title>
        <authorList>
            <person name="Liu Y."/>
            <person name="Lai Q."/>
            <person name="Shao Z."/>
        </authorList>
    </citation>
    <scope>NUCLEOTIDE SEQUENCE [LARGE SCALE GENOMIC DNA]</scope>
    <source>
        <strain evidence="3">c121</strain>
    </source>
</reference>
<dbReference type="Pfam" id="PF07386">
    <property type="entry name" value="DUF1499"/>
    <property type="match status" value="1"/>
</dbReference>
<sequence>MFYRLGSFLVAVSVLVGFLVLIAGPLYRWQWMALTTAMSWLTWIAYFGGAVVLAIALWIIWRRPQGLHLALLICAAGLSVASFTVAIQQLQQTAQAPDLFEVTTNLNHPPEFSVLQPLRNDRPAADNYPQDFRQLQRKYYPNVQPLVIEHPFLRTFEAALIVINDLGWQLVQSDLPNGRIEVTATTVWFGFTDDLVIQMYPLDDQTDRIRIDMRGSARAGSSDLGRNATHITTFMAQLQQTLNRR</sequence>
<dbReference type="AlphaFoldDB" id="A0A432Z7P9"/>
<dbReference type="InterPro" id="IPR010865">
    <property type="entry name" value="DUF1499"/>
</dbReference>
<dbReference type="STRING" id="1122124.GCA_000423165_01332"/>
<protein>
    <submittedName>
        <fullName evidence="2">DUF1499 domain-containing protein</fullName>
    </submittedName>
</protein>
<dbReference type="EMBL" id="PIQE01000001">
    <property type="protein sequence ID" value="RUO73849.1"/>
    <property type="molecule type" value="Genomic_DNA"/>
</dbReference>
<proteinExistence type="predicted"/>
<name>A0A432Z7P9_9GAMM</name>
<keyword evidence="1" id="KW-1133">Transmembrane helix</keyword>